<dbReference type="Proteomes" id="UP000224567">
    <property type="component" value="Unassembled WGS sequence"/>
</dbReference>
<evidence type="ECO:0008006" key="4">
    <source>
        <dbReference type="Google" id="ProtNLM"/>
    </source>
</evidence>
<dbReference type="EMBL" id="MLFT02000008">
    <property type="protein sequence ID" value="PHT39679.1"/>
    <property type="molecule type" value="Genomic_DNA"/>
</dbReference>
<dbReference type="Gene3D" id="1.10.10.440">
    <property type="entry name" value="FF domain"/>
    <property type="match status" value="1"/>
</dbReference>
<dbReference type="STRING" id="33114.A0A2G2W3B4"/>
<proteinExistence type="predicted"/>
<reference evidence="2 3" key="1">
    <citation type="journal article" date="2017" name="Genome Biol.">
        <title>New reference genome sequences of hot pepper reveal the massive evolution of plant disease-resistance genes by retroduplication.</title>
        <authorList>
            <person name="Kim S."/>
            <person name="Park J."/>
            <person name="Yeom S.I."/>
            <person name="Kim Y.M."/>
            <person name="Seo E."/>
            <person name="Kim K.T."/>
            <person name="Kim M.S."/>
            <person name="Lee J.M."/>
            <person name="Cheong K."/>
            <person name="Shin H.S."/>
            <person name="Kim S.B."/>
            <person name="Han K."/>
            <person name="Lee J."/>
            <person name="Park M."/>
            <person name="Lee H.A."/>
            <person name="Lee H.Y."/>
            <person name="Lee Y."/>
            <person name="Oh S."/>
            <person name="Lee J.H."/>
            <person name="Choi E."/>
            <person name="Choi E."/>
            <person name="Lee S.E."/>
            <person name="Jeon J."/>
            <person name="Kim H."/>
            <person name="Choi G."/>
            <person name="Song H."/>
            <person name="Lee J."/>
            <person name="Lee S.C."/>
            <person name="Kwon J.K."/>
            <person name="Lee H.Y."/>
            <person name="Koo N."/>
            <person name="Hong Y."/>
            <person name="Kim R.W."/>
            <person name="Kang W.H."/>
            <person name="Huh J.H."/>
            <person name="Kang B.C."/>
            <person name="Yang T.J."/>
            <person name="Lee Y.H."/>
            <person name="Bennetzen J.L."/>
            <person name="Choi D."/>
        </authorList>
    </citation>
    <scope>NUCLEOTIDE SEQUENCE [LARGE SCALE GENOMIC DNA]</scope>
    <source>
        <strain evidence="3">cv. PBC81</strain>
    </source>
</reference>
<feature type="transmembrane region" description="Helical" evidence="1">
    <location>
        <begin position="221"/>
        <end position="245"/>
    </location>
</feature>
<evidence type="ECO:0000256" key="1">
    <source>
        <dbReference type="SAM" id="Phobius"/>
    </source>
</evidence>
<dbReference type="GO" id="GO:0071004">
    <property type="term" value="C:U2-type prespliceosome"/>
    <property type="evidence" value="ECO:0007669"/>
    <property type="project" value="TreeGrafter"/>
</dbReference>
<evidence type="ECO:0000313" key="2">
    <source>
        <dbReference type="EMBL" id="PHT39679.1"/>
    </source>
</evidence>
<evidence type="ECO:0000313" key="3">
    <source>
        <dbReference type="Proteomes" id="UP000224567"/>
    </source>
</evidence>
<dbReference type="GO" id="GO:0045292">
    <property type="term" value="P:mRNA cis splicing, via spliceosome"/>
    <property type="evidence" value="ECO:0007669"/>
    <property type="project" value="InterPro"/>
</dbReference>
<dbReference type="PANTHER" id="PTHR11864:SF0">
    <property type="entry name" value="PRP40 PRE-MRNA PROCESSING FACTOR 40 HOMOLOG A (YEAST)"/>
    <property type="match status" value="1"/>
</dbReference>
<dbReference type="OrthoDB" id="187617at2759"/>
<keyword evidence="3" id="KW-1185">Reference proteome</keyword>
<reference evidence="3" key="2">
    <citation type="journal article" date="2017" name="J. Anim. Genet.">
        <title>Multiple reference genome sequences of hot pepper reveal the massive evolution of plant disease resistance genes by retroduplication.</title>
        <authorList>
            <person name="Kim S."/>
            <person name="Park J."/>
            <person name="Yeom S.-I."/>
            <person name="Kim Y.-M."/>
            <person name="Seo E."/>
            <person name="Kim K.-T."/>
            <person name="Kim M.-S."/>
            <person name="Lee J.M."/>
            <person name="Cheong K."/>
            <person name="Shin H.-S."/>
            <person name="Kim S.-B."/>
            <person name="Han K."/>
            <person name="Lee J."/>
            <person name="Park M."/>
            <person name="Lee H.-A."/>
            <person name="Lee H.-Y."/>
            <person name="Lee Y."/>
            <person name="Oh S."/>
            <person name="Lee J.H."/>
            <person name="Choi E."/>
            <person name="Choi E."/>
            <person name="Lee S.E."/>
            <person name="Jeon J."/>
            <person name="Kim H."/>
            <person name="Choi G."/>
            <person name="Song H."/>
            <person name="Lee J."/>
            <person name="Lee S.-C."/>
            <person name="Kwon J.-K."/>
            <person name="Lee H.-Y."/>
            <person name="Koo N."/>
            <person name="Hong Y."/>
            <person name="Kim R.W."/>
            <person name="Kang W.-H."/>
            <person name="Huh J.H."/>
            <person name="Kang B.-C."/>
            <person name="Yang T.-J."/>
            <person name="Lee Y.-H."/>
            <person name="Bennetzen J.L."/>
            <person name="Choi D."/>
        </authorList>
    </citation>
    <scope>NUCLEOTIDE SEQUENCE [LARGE SCALE GENOMIC DNA]</scope>
    <source>
        <strain evidence="3">cv. PBC81</strain>
    </source>
</reference>
<gene>
    <name evidence="2" type="ORF">CQW23_18533</name>
</gene>
<keyword evidence="1" id="KW-1133">Transmembrane helix</keyword>
<organism evidence="2 3">
    <name type="scientific">Capsicum baccatum</name>
    <name type="common">Peruvian pepper</name>
    <dbReference type="NCBI Taxonomy" id="33114"/>
    <lineage>
        <taxon>Eukaryota</taxon>
        <taxon>Viridiplantae</taxon>
        <taxon>Streptophyta</taxon>
        <taxon>Embryophyta</taxon>
        <taxon>Tracheophyta</taxon>
        <taxon>Spermatophyta</taxon>
        <taxon>Magnoliopsida</taxon>
        <taxon>eudicotyledons</taxon>
        <taxon>Gunneridae</taxon>
        <taxon>Pentapetalae</taxon>
        <taxon>asterids</taxon>
        <taxon>lamiids</taxon>
        <taxon>Solanales</taxon>
        <taxon>Solanaceae</taxon>
        <taxon>Solanoideae</taxon>
        <taxon>Capsiceae</taxon>
        <taxon>Capsicum</taxon>
    </lineage>
</organism>
<sequence length="415" mass="45566">MSPPANLPTIMASKLSSLSGKVSSPMIKIVKMKNSSKPASPAVANSKKIGIAVTLGNSVKPPVSEITTTQDAVVYGDGFSLENRENVKKDDAVTEIGGATLSDLKIVKLGPLIYERKAEAKSEFKTFLESINIGSDCTWDQEHAKALKEQKCNRVKYLEFLKSCDFIKEYIRDLESEEKEQRKLRMIKDFVAYLAVSSNTSGSTEKDLFTNVMDKLEKQSLAMLVMIVVIIEIFGIEVTVMILAIGSGGDGCDVKLVNVISWSCDGGIVVSTDTIASVLYGGGRGGAPVTVVVMVYKECVEVDDVLVVVSDVWKLMICWWILVVVLVLIDELVGSRDRPVVVDDGGVGGRGVHGSIWYLDDKSQIKNAVRMDKEITASLKWEDIKSLFGDRKVFYFAFIDLELETRLQGPLENDN</sequence>
<keyword evidence="1" id="KW-0812">Transmembrane</keyword>
<dbReference type="AlphaFoldDB" id="A0A2G2W3B4"/>
<feature type="transmembrane region" description="Helical" evidence="1">
    <location>
        <begin position="312"/>
        <end position="329"/>
    </location>
</feature>
<dbReference type="GO" id="GO:0003723">
    <property type="term" value="F:RNA binding"/>
    <property type="evidence" value="ECO:0007669"/>
    <property type="project" value="TreeGrafter"/>
</dbReference>
<keyword evidence="1" id="KW-0472">Membrane</keyword>
<dbReference type="GO" id="GO:0005685">
    <property type="term" value="C:U1 snRNP"/>
    <property type="evidence" value="ECO:0007669"/>
    <property type="project" value="TreeGrafter"/>
</dbReference>
<name>A0A2G2W3B4_CAPBA</name>
<dbReference type="PANTHER" id="PTHR11864">
    <property type="entry name" value="PRE-MRNA-PROCESSING PROTEIN PRP40"/>
    <property type="match status" value="1"/>
</dbReference>
<protein>
    <recommendedName>
        <fullName evidence="4">FF domain-containing protein</fullName>
    </recommendedName>
</protein>
<comment type="caution">
    <text evidence="2">The sequence shown here is derived from an EMBL/GenBank/DDBJ whole genome shotgun (WGS) entry which is preliminary data.</text>
</comment>
<dbReference type="SUPFAM" id="SSF81698">
    <property type="entry name" value="FF domain"/>
    <property type="match status" value="1"/>
</dbReference>
<dbReference type="InterPro" id="IPR039726">
    <property type="entry name" value="Prp40-like"/>
</dbReference>
<dbReference type="InterPro" id="IPR036517">
    <property type="entry name" value="FF_domain_sf"/>
</dbReference>
<accession>A0A2G2W3B4</accession>